<evidence type="ECO:0000256" key="1">
    <source>
        <dbReference type="ARBA" id="ARBA00023013"/>
    </source>
</evidence>
<feature type="compositionally biased region" description="Low complexity" evidence="3">
    <location>
        <begin position="17"/>
        <end position="27"/>
    </location>
</feature>
<dbReference type="InterPro" id="IPR040389">
    <property type="entry name" value="SMR"/>
</dbReference>
<evidence type="ECO:0000313" key="4">
    <source>
        <dbReference type="EMBL" id="KAL1547444.1"/>
    </source>
</evidence>
<feature type="region of interest" description="Disordered" evidence="3">
    <location>
        <begin position="1"/>
        <end position="65"/>
    </location>
</feature>
<comment type="caution">
    <text evidence="4">The sequence shown here is derived from an EMBL/GenBank/DDBJ whole genome shotgun (WGS) entry which is preliminary data.</text>
</comment>
<accession>A0ABD1GTG9</accession>
<feature type="compositionally biased region" description="Basic residues" evidence="3">
    <location>
        <begin position="7"/>
        <end position="16"/>
    </location>
</feature>
<sequence>MTPSYTRKTKTRKRRPSSSSSSSSSSRRVIDKHSKNLENSPAPADEGEEEILDSGSSICSTPKGERFRIPEITSCPPAPKKRRICAAVSCSLRRKPAFFAPPDIDLFFYFALRGVPFDC</sequence>
<dbReference type="EMBL" id="JBEAFC010000008">
    <property type="protein sequence ID" value="KAL1547444.1"/>
    <property type="molecule type" value="Genomic_DNA"/>
</dbReference>
<proteinExistence type="predicted"/>
<keyword evidence="2" id="KW-0131">Cell cycle</keyword>
<dbReference type="AlphaFoldDB" id="A0ABD1GTG9"/>
<dbReference type="Proteomes" id="UP001567538">
    <property type="component" value="Unassembled WGS sequence"/>
</dbReference>
<dbReference type="GO" id="GO:0004860">
    <property type="term" value="F:protein kinase inhibitor activity"/>
    <property type="evidence" value="ECO:0007669"/>
    <property type="project" value="UniProtKB-KW"/>
</dbReference>
<protein>
    <submittedName>
        <fullName evidence="4">Cyclin-dependent protein kinase inhibitor SMR9</fullName>
    </submittedName>
</protein>
<reference evidence="4 5" key="1">
    <citation type="submission" date="2024-06" db="EMBL/GenBank/DDBJ databases">
        <title>A chromosome level genome sequence of Diviner's sage (Salvia divinorum).</title>
        <authorList>
            <person name="Ford S.A."/>
            <person name="Ro D.-K."/>
            <person name="Ness R.W."/>
            <person name="Phillips M.A."/>
        </authorList>
    </citation>
    <scope>NUCLEOTIDE SEQUENCE [LARGE SCALE GENOMIC DNA]</scope>
    <source>
        <strain evidence="4">SAF-2024a</strain>
        <tissue evidence="4">Leaf</tissue>
    </source>
</reference>
<keyword evidence="1 4" id="KW-0649">Protein kinase inhibitor</keyword>
<gene>
    <name evidence="4" type="ORF">AAHA92_23921</name>
</gene>
<evidence type="ECO:0000256" key="2">
    <source>
        <dbReference type="ARBA" id="ARBA00023306"/>
    </source>
</evidence>
<evidence type="ECO:0000256" key="3">
    <source>
        <dbReference type="SAM" id="MobiDB-lite"/>
    </source>
</evidence>
<name>A0ABD1GTG9_SALDI</name>
<organism evidence="4 5">
    <name type="scientific">Salvia divinorum</name>
    <name type="common">Maria pastora</name>
    <name type="synonym">Diviner's sage</name>
    <dbReference type="NCBI Taxonomy" id="28513"/>
    <lineage>
        <taxon>Eukaryota</taxon>
        <taxon>Viridiplantae</taxon>
        <taxon>Streptophyta</taxon>
        <taxon>Embryophyta</taxon>
        <taxon>Tracheophyta</taxon>
        <taxon>Spermatophyta</taxon>
        <taxon>Magnoliopsida</taxon>
        <taxon>eudicotyledons</taxon>
        <taxon>Gunneridae</taxon>
        <taxon>Pentapetalae</taxon>
        <taxon>asterids</taxon>
        <taxon>lamiids</taxon>
        <taxon>Lamiales</taxon>
        <taxon>Lamiaceae</taxon>
        <taxon>Nepetoideae</taxon>
        <taxon>Mentheae</taxon>
        <taxon>Salviinae</taxon>
        <taxon>Salvia</taxon>
        <taxon>Salvia subgen. Calosphace</taxon>
    </lineage>
</organism>
<dbReference type="PANTHER" id="PTHR33142:SF8">
    <property type="entry name" value="CYCLIN-DEPENDENT PROTEIN KINASE INHIBITOR SMR9"/>
    <property type="match status" value="1"/>
</dbReference>
<keyword evidence="5" id="KW-1185">Reference proteome</keyword>
<evidence type="ECO:0000313" key="5">
    <source>
        <dbReference type="Proteomes" id="UP001567538"/>
    </source>
</evidence>
<dbReference type="PANTHER" id="PTHR33142">
    <property type="entry name" value="CYCLIN-DEPENDENT PROTEIN KINASE INHIBITOR SMR13"/>
    <property type="match status" value="1"/>
</dbReference>